<dbReference type="SMART" id="SM00368">
    <property type="entry name" value="LRR_RI"/>
    <property type="match status" value="1"/>
</dbReference>
<dbReference type="InterPro" id="IPR032675">
    <property type="entry name" value="LRR_dom_sf"/>
</dbReference>
<dbReference type="GO" id="GO:0072558">
    <property type="term" value="C:NLRP1 inflammasome complex"/>
    <property type="evidence" value="ECO:0007669"/>
    <property type="project" value="UniProtKB-ARBA"/>
</dbReference>
<organism evidence="19 20">
    <name type="scientific">Propithecus coquereli</name>
    <name type="common">Coquerel's sifaka</name>
    <name type="synonym">Propithecus verreauxi coquereli</name>
    <dbReference type="NCBI Taxonomy" id="379532"/>
    <lineage>
        <taxon>Eukaryota</taxon>
        <taxon>Metazoa</taxon>
        <taxon>Chordata</taxon>
        <taxon>Craniata</taxon>
        <taxon>Vertebrata</taxon>
        <taxon>Euteleostomi</taxon>
        <taxon>Mammalia</taxon>
        <taxon>Eutheria</taxon>
        <taxon>Euarchontoglires</taxon>
        <taxon>Primates</taxon>
        <taxon>Strepsirrhini</taxon>
        <taxon>Lemuriformes</taxon>
        <taxon>Indriidae</taxon>
        <taxon>Propithecus</taxon>
    </lineage>
</organism>
<evidence type="ECO:0000256" key="11">
    <source>
        <dbReference type="ARBA" id="ARBA00022859"/>
    </source>
</evidence>
<comment type="similarity">
    <text evidence="3">Belongs to the NLRP family.</text>
</comment>
<dbReference type="InterPro" id="IPR033516">
    <property type="entry name" value="CARD8/ASC/NALP1_CARD"/>
</dbReference>
<dbReference type="Gene3D" id="3.80.10.10">
    <property type="entry name" value="Ribonuclease Inhibitor"/>
    <property type="match status" value="1"/>
</dbReference>
<dbReference type="SUPFAM" id="SSF52047">
    <property type="entry name" value="RNI-like"/>
    <property type="match status" value="1"/>
</dbReference>
<sequence length="1178" mass="132494">MASRAHLGYYLELLKEEKLKEFQLRLHNEALFRGSSGAMAIPPEKMSGMEVASHLVARYGEQQAWDLTRHTWRQMGLSLPCAQAQEEEALLLDDFPPFLSSPSAPNLGSPSQPPPLLPWGTPRSQKREGFQDGFLMHLDTHSESILYLSVPSFPPLGMRERYQNKKRENPCSTHSWENENLYQKFTQLLLLQGPHPRGRESLVRGSWHHDMVEKQGRLIEIRDLFGPGLGTQEPRLVILHGAAGIGKSTLARQVRRACEEGQLYRDCFQHVFYVNYRELAKKLSLTELITKASAASRAPLGEILFNPKQLLFILNGVDEPRLVLKKQSAKHRVHWSQSRLAGHVLLGSLLGKTILPKASLLITTRTTVLQKLIPSLEQPRWVEVLGFSDSGRKEYFYNYFTDESQAIRAFGLVESNRAVWTLCLVPFVSWLVCSSLKQQMEQGEELTLTSQTATGLCLRHLSQALPAQPLGPQLRGVCSLAAEGVWQGKSLFSPDDLRKHELDEAIITTFLKMGVLQKHHTSPSCSFTHLCFQEFFAAMSCALGDTEERGEHPNCIGVVEKLQEAYKSHDVFGAPTTRFLFGLLSEQAGREMESIFNRRPCLERRRELLQWAEGLQAPLQPRSLEVLHCLYETQDEEFLTQAMAHFQGTSVCVQTDVELLVFTFCIKFCHHVKRLQLNEGGQHRPTWRPPGVHMIQQLHSLPMSTQKLTHKTYTTRLGNSRPWVCVSHRLASCGLMAEGCKDLAFGLSATQTLTELDLSFNALTDAGAEHLCQGLRQLSCRLQRLQEAETGHYNQRTRSPGASTFVPQPRPTECIGCHHLPRVRASSKLGHSGCQTSPGSAGSLFSECLPLPLPPRVHFPASGSYLWPNTGLCFVARGAVTIKIEFWGHVDISLFQVAHFKDEGMLLEKPARVEPHYTILENPSFSPTGVLLRMVHAALCFIPVTPTVLLYHHLLPGEVTFHLYLIPSDCSIQKAIDDEEKKFQFVQIHKPPPLTSLYMGSRYTVSGSEKLEIIPEELELCYRSPEEPQLFSEIYIGHLGSGIRLQLRDKKDGTVVLKALVKPGDLRPAATLASPAPIASSSFPDTPALLHFVDQYREQLVARVTSVDPVLDKLHGQVLSEEQYEGVQAEATRPGQMRKLFSFSQSWDQACKDRLYQALKETHPHLIVELWEKRDGMG</sequence>
<dbReference type="InterPro" id="IPR051249">
    <property type="entry name" value="NLRP_Inflammasome"/>
</dbReference>
<dbReference type="GO" id="GO:0005634">
    <property type="term" value="C:nucleus"/>
    <property type="evidence" value="ECO:0007669"/>
    <property type="project" value="UniProtKB-SubCell"/>
</dbReference>
<evidence type="ECO:0000313" key="19">
    <source>
        <dbReference type="Ensembl" id="ENSPCOP00000031045.1"/>
    </source>
</evidence>
<comment type="subcellular location">
    <subcellularLocation>
        <location evidence="1">Inflammasome</location>
    </subcellularLocation>
    <subcellularLocation>
        <location evidence="2">Nucleus</location>
    </subcellularLocation>
</comment>
<dbReference type="PROSITE" id="PS51830">
    <property type="entry name" value="FIIND"/>
    <property type="match status" value="1"/>
</dbReference>
<gene>
    <name evidence="19" type="primary">NLRP1</name>
</gene>
<evidence type="ECO:0000259" key="17">
    <source>
        <dbReference type="PROSITE" id="PS50837"/>
    </source>
</evidence>
<dbReference type="Pfam" id="PF13553">
    <property type="entry name" value="FIIND"/>
    <property type="match status" value="1"/>
</dbReference>
<keyword evidence="6" id="KW-0433">Leucine-rich repeat</keyword>
<evidence type="ECO:0000256" key="13">
    <source>
        <dbReference type="ARBA" id="ARBA00023233"/>
    </source>
</evidence>
<dbReference type="InterPro" id="IPR025307">
    <property type="entry name" value="FIIND_dom"/>
</dbReference>
<evidence type="ECO:0000256" key="8">
    <source>
        <dbReference type="ARBA" id="ARBA00022741"/>
    </source>
</evidence>
<dbReference type="GO" id="GO:0042981">
    <property type="term" value="P:regulation of apoptotic process"/>
    <property type="evidence" value="ECO:0007669"/>
    <property type="project" value="InterPro"/>
</dbReference>
<dbReference type="InterPro" id="IPR001315">
    <property type="entry name" value="CARD"/>
</dbReference>
<dbReference type="CDD" id="cd08330">
    <property type="entry name" value="CARD_ASC_NALP1"/>
    <property type="match status" value="1"/>
</dbReference>
<keyword evidence="11" id="KW-0391">Immunity</keyword>
<proteinExistence type="inferred from homology"/>
<dbReference type="SUPFAM" id="SSF47986">
    <property type="entry name" value="DEATH domain"/>
    <property type="match status" value="2"/>
</dbReference>
<accession>A0A2K6GXV4</accession>
<keyword evidence="8" id="KW-0547">Nucleotide-binding</keyword>
<evidence type="ECO:0000256" key="14">
    <source>
        <dbReference type="ARBA" id="ARBA00023242"/>
    </source>
</evidence>
<dbReference type="InterPro" id="IPR041267">
    <property type="entry name" value="NLRP_HD2"/>
</dbReference>
<dbReference type="GO" id="GO:0032731">
    <property type="term" value="P:positive regulation of interleukin-1 beta production"/>
    <property type="evidence" value="ECO:0007669"/>
    <property type="project" value="UniProtKB-ARBA"/>
</dbReference>
<protein>
    <submittedName>
        <fullName evidence="19">NLR family pyrin domain containing 1</fullName>
    </submittedName>
</protein>
<dbReference type="Pfam" id="PF17779">
    <property type="entry name" value="WHD_NOD2"/>
    <property type="match status" value="1"/>
</dbReference>
<evidence type="ECO:0000256" key="3">
    <source>
        <dbReference type="ARBA" id="ARBA00008665"/>
    </source>
</evidence>
<keyword evidence="5" id="KW-0399">Innate immunity</keyword>
<dbReference type="Proteomes" id="UP000233160">
    <property type="component" value="Unassembled WGS sequence"/>
</dbReference>
<keyword evidence="14" id="KW-0539">Nucleus</keyword>
<dbReference type="InterPro" id="IPR011029">
    <property type="entry name" value="DEATH-like_dom_sf"/>
</dbReference>
<evidence type="ECO:0000256" key="2">
    <source>
        <dbReference type="ARBA" id="ARBA00004123"/>
    </source>
</evidence>
<dbReference type="SMART" id="SM01289">
    <property type="entry name" value="PYRIN"/>
    <property type="match status" value="1"/>
</dbReference>
<dbReference type="Pfam" id="PF00619">
    <property type="entry name" value="CARD"/>
    <property type="match status" value="1"/>
</dbReference>
<evidence type="ECO:0000256" key="4">
    <source>
        <dbReference type="ARBA" id="ARBA00022490"/>
    </source>
</evidence>
<feature type="domain" description="CARD" evidence="15">
    <location>
        <begin position="1085"/>
        <end position="1174"/>
    </location>
</feature>
<dbReference type="PANTHER" id="PTHR46985">
    <property type="entry name" value="NACHT, LRR AND PYD DOMAINS-CONTAINING PROTEIN 1"/>
    <property type="match status" value="1"/>
</dbReference>
<feature type="domain" description="Pyrin" evidence="16">
    <location>
        <begin position="1"/>
        <end position="90"/>
    </location>
</feature>
<keyword evidence="12" id="KW-0395">Inflammatory response</keyword>
<dbReference type="GO" id="GO:0140632">
    <property type="term" value="P:canonical inflammasome complex assembly"/>
    <property type="evidence" value="ECO:0007669"/>
    <property type="project" value="UniProtKB-ARBA"/>
</dbReference>
<dbReference type="PANTHER" id="PTHR46985:SF3">
    <property type="entry name" value="NACHT, LRR AND PYD DOMAINS-CONTAINING PROTEIN 1"/>
    <property type="match status" value="1"/>
</dbReference>
<evidence type="ECO:0000259" key="15">
    <source>
        <dbReference type="PROSITE" id="PS50209"/>
    </source>
</evidence>
<evidence type="ECO:0000259" key="18">
    <source>
        <dbReference type="PROSITE" id="PS51830"/>
    </source>
</evidence>
<dbReference type="PROSITE" id="PS50837">
    <property type="entry name" value="NACHT"/>
    <property type="match status" value="1"/>
</dbReference>
<dbReference type="GO" id="GO:0005524">
    <property type="term" value="F:ATP binding"/>
    <property type="evidence" value="ECO:0007669"/>
    <property type="project" value="UniProtKB-KW"/>
</dbReference>
<dbReference type="GeneTree" id="ENSGT00940000162176"/>
<dbReference type="Gene3D" id="1.10.533.10">
    <property type="entry name" value="Death Domain, Fas"/>
    <property type="match status" value="2"/>
</dbReference>
<dbReference type="FunFam" id="3.40.50.300:FF:000897">
    <property type="entry name" value="NLR family pyrin domain containing 1"/>
    <property type="match status" value="1"/>
</dbReference>
<dbReference type="Pfam" id="PF17776">
    <property type="entry name" value="NLRC4_HD2"/>
    <property type="match status" value="1"/>
</dbReference>
<dbReference type="Pfam" id="PF02758">
    <property type="entry name" value="PYRIN"/>
    <property type="match status" value="1"/>
</dbReference>
<keyword evidence="10" id="KW-0067">ATP-binding</keyword>
<dbReference type="InterPro" id="IPR007111">
    <property type="entry name" value="NACHT_NTPase"/>
</dbReference>
<evidence type="ECO:0000256" key="6">
    <source>
        <dbReference type="ARBA" id="ARBA00022614"/>
    </source>
</evidence>
<keyword evidence="13" id="KW-1271">Inflammasome</keyword>
<evidence type="ECO:0000256" key="5">
    <source>
        <dbReference type="ARBA" id="ARBA00022588"/>
    </source>
</evidence>
<dbReference type="Gene3D" id="3.40.50.300">
    <property type="entry name" value="P-loop containing nucleotide triphosphate hydrolases"/>
    <property type="match status" value="1"/>
</dbReference>
<dbReference type="Pfam" id="PF23679">
    <property type="entry name" value="UPA-FIIND"/>
    <property type="match status" value="1"/>
</dbReference>
<dbReference type="InterPro" id="IPR004020">
    <property type="entry name" value="DAPIN"/>
</dbReference>
<feature type="domain" description="FIIND" evidence="18">
    <location>
        <begin position="888"/>
        <end position="1075"/>
    </location>
</feature>
<reference evidence="19" key="1">
    <citation type="submission" date="2025-08" db="UniProtKB">
        <authorList>
            <consortium name="Ensembl"/>
        </authorList>
    </citation>
    <scope>IDENTIFICATION</scope>
</reference>
<dbReference type="GO" id="GO:0016787">
    <property type="term" value="F:hydrolase activity"/>
    <property type="evidence" value="ECO:0007669"/>
    <property type="project" value="UniProtKB-KW"/>
</dbReference>
<keyword evidence="7" id="KW-0677">Repeat</keyword>
<evidence type="ECO:0000259" key="16">
    <source>
        <dbReference type="PROSITE" id="PS50824"/>
    </source>
</evidence>
<evidence type="ECO:0000256" key="1">
    <source>
        <dbReference type="ARBA" id="ARBA00004110"/>
    </source>
</evidence>
<evidence type="ECO:0000256" key="10">
    <source>
        <dbReference type="ARBA" id="ARBA00022840"/>
    </source>
</evidence>
<dbReference type="Pfam" id="PF05729">
    <property type="entry name" value="NACHT"/>
    <property type="match status" value="1"/>
</dbReference>
<dbReference type="InterPro" id="IPR027417">
    <property type="entry name" value="P-loop_NTPase"/>
</dbReference>
<evidence type="ECO:0000256" key="9">
    <source>
        <dbReference type="ARBA" id="ARBA00022801"/>
    </source>
</evidence>
<evidence type="ECO:0000256" key="7">
    <source>
        <dbReference type="ARBA" id="ARBA00022737"/>
    </source>
</evidence>
<reference evidence="19" key="2">
    <citation type="submission" date="2025-09" db="UniProtKB">
        <authorList>
            <consortium name="Ensembl"/>
        </authorList>
    </citation>
    <scope>IDENTIFICATION</scope>
</reference>
<dbReference type="GO" id="GO:0045087">
    <property type="term" value="P:innate immune response"/>
    <property type="evidence" value="ECO:0007669"/>
    <property type="project" value="UniProtKB-KW"/>
</dbReference>
<dbReference type="AlphaFoldDB" id="A0A2K6GXV4"/>
<dbReference type="SUPFAM" id="SSF52540">
    <property type="entry name" value="P-loop containing nucleoside triphosphate hydrolases"/>
    <property type="match status" value="1"/>
</dbReference>
<keyword evidence="9" id="KW-0378">Hydrolase</keyword>
<dbReference type="PROSITE" id="PS50209">
    <property type="entry name" value="CARD"/>
    <property type="match status" value="1"/>
</dbReference>
<name>A0A2K6GXV4_PROCO</name>
<dbReference type="PROSITE" id="PS50824">
    <property type="entry name" value="DAPIN"/>
    <property type="match status" value="1"/>
</dbReference>
<keyword evidence="4" id="KW-0963">Cytoplasm</keyword>
<keyword evidence="20" id="KW-1185">Reference proteome</keyword>
<evidence type="ECO:0000256" key="12">
    <source>
        <dbReference type="ARBA" id="ARBA00023198"/>
    </source>
</evidence>
<dbReference type="InterPro" id="IPR041075">
    <property type="entry name" value="NOD1/2_WH"/>
</dbReference>
<feature type="domain" description="NACHT" evidence="17">
    <location>
        <begin position="235"/>
        <end position="543"/>
    </location>
</feature>
<evidence type="ECO:0000313" key="20">
    <source>
        <dbReference type="Proteomes" id="UP000233160"/>
    </source>
</evidence>
<dbReference type="FunFam" id="1.10.533.10:FF:000013">
    <property type="entry name" value="Apoptosis-associated speck-like protein containing a CARD"/>
    <property type="match status" value="1"/>
</dbReference>
<dbReference type="Ensembl" id="ENSPCOT00000041998.1">
    <property type="protein sequence ID" value="ENSPCOP00000031045.1"/>
    <property type="gene ID" value="ENSPCOG00000028266.1"/>
</dbReference>